<dbReference type="Proteomes" id="UP001430953">
    <property type="component" value="Unassembled WGS sequence"/>
</dbReference>
<keyword evidence="2" id="KW-1185">Reference proteome</keyword>
<comment type="caution">
    <text evidence="1">The sequence shown here is derived from an EMBL/GenBank/DDBJ whole genome shotgun (WGS) entry which is preliminary data.</text>
</comment>
<organism evidence="1 2">
    <name type="scientific">Cardiocondyla obscurior</name>
    <dbReference type="NCBI Taxonomy" id="286306"/>
    <lineage>
        <taxon>Eukaryota</taxon>
        <taxon>Metazoa</taxon>
        <taxon>Ecdysozoa</taxon>
        <taxon>Arthropoda</taxon>
        <taxon>Hexapoda</taxon>
        <taxon>Insecta</taxon>
        <taxon>Pterygota</taxon>
        <taxon>Neoptera</taxon>
        <taxon>Endopterygota</taxon>
        <taxon>Hymenoptera</taxon>
        <taxon>Apocrita</taxon>
        <taxon>Aculeata</taxon>
        <taxon>Formicoidea</taxon>
        <taxon>Formicidae</taxon>
        <taxon>Myrmicinae</taxon>
        <taxon>Cardiocondyla</taxon>
    </lineage>
</organism>
<sequence>MPFPELHVIVVTGNNSMTHCGNDNCLPLKEGPTRHSTDILRGGGSPGRASCFGGATFSQRQNTPTPLKLQIGESHHFISLWFVIGAFQKIARLHGFFLMT</sequence>
<name>A0AAW2FUU5_9HYME</name>
<dbReference type="EMBL" id="JADYXP020000007">
    <property type="protein sequence ID" value="KAL0119563.1"/>
    <property type="molecule type" value="Genomic_DNA"/>
</dbReference>
<evidence type="ECO:0000313" key="2">
    <source>
        <dbReference type="Proteomes" id="UP001430953"/>
    </source>
</evidence>
<reference evidence="1 2" key="1">
    <citation type="submission" date="2023-03" db="EMBL/GenBank/DDBJ databases">
        <title>High recombination rates correlate with genetic variation in Cardiocondyla obscurior ants.</title>
        <authorList>
            <person name="Errbii M."/>
        </authorList>
    </citation>
    <scope>NUCLEOTIDE SEQUENCE [LARGE SCALE GENOMIC DNA]</scope>
    <source>
        <strain evidence="1">Alpha-2009</strain>
        <tissue evidence="1">Whole body</tissue>
    </source>
</reference>
<evidence type="ECO:0000313" key="1">
    <source>
        <dbReference type="EMBL" id="KAL0119563.1"/>
    </source>
</evidence>
<dbReference type="AlphaFoldDB" id="A0AAW2FUU5"/>
<accession>A0AAW2FUU5</accession>
<proteinExistence type="predicted"/>
<gene>
    <name evidence="1" type="ORF">PUN28_007779</name>
</gene>
<protein>
    <submittedName>
        <fullName evidence="1">Uncharacterized protein</fullName>
    </submittedName>
</protein>